<evidence type="ECO:0000256" key="11">
    <source>
        <dbReference type="SAM" id="MobiDB-lite"/>
    </source>
</evidence>
<evidence type="ECO:0000256" key="1">
    <source>
        <dbReference type="ARBA" id="ARBA00004167"/>
    </source>
</evidence>
<organism evidence="14 15">
    <name type="scientific">Agrococcus sediminis</name>
    <dbReference type="NCBI Taxonomy" id="2599924"/>
    <lineage>
        <taxon>Bacteria</taxon>
        <taxon>Bacillati</taxon>
        <taxon>Actinomycetota</taxon>
        <taxon>Actinomycetes</taxon>
        <taxon>Micrococcales</taxon>
        <taxon>Microbacteriaceae</taxon>
        <taxon>Agrococcus</taxon>
    </lineage>
</organism>
<dbReference type="InterPro" id="IPR041916">
    <property type="entry name" value="Anti_sigma_zinc_sf"/>
</dbReference>
<dbReference type="PANTHER" id="PTHR37461">
    <property type="entry name" value="ANTI-SIGMA-K FACTOR RSKA"/>
    <property type="match status" value="1"/>
</dbReference>
<sequence>MSDDRRSVDDLAAAYALDALTPEERARFEAEASPEARAEAAALADTATLLGGDQAAPPPSLRASVLDAIAREPQLPATDDAPRAAAPLAARSDATGTDASGSGLGASAPAGGTGRRLGPAERRARARWQPMRVLGAVAASAALLVVGIAIGTQLGADPRQEALGAVVSASDAQRSEVELADGTVATVIWSAEQGQSAILFEGLGAAPEGRTYQAWYIDAAGPHDAGVFDAEGDSTAIVLEGELSAGAVVGVTVEPAGGSEAPTTDPILVVET</sequence>
<protein>
    <recommendedName>
        <fullName evidence="10">Regulator of SigK</fullName>
    </recommendedName>
    <alternativeName>
        <fullName evidence="9">Sigma-K anti-sigma factor RskA</fullName>
    </alternativeName>
</protein>
<comment type="subcellular location">
    <subcellularLocation>
        <location evidence="2">Cell membrane</location>
    </subcellularLocation>
    <subcellularLocation>
        <location evidence="1">Membrane</location>
        <topology evidence="1">Single-pass membrane protein</topology>
    </subcellularLocation>
</comment>
<dbReference type="GO" id="GO:0016989">
    <property type="term" value="F:sigma factor antagonist activity"/>
    <property type="evidence" value="ECO:0007669"/>
    <property type="project" value="TreeGrafter"/>
</dbReference>
<evidence type="ECO:0000256" key="12">
    <source>
        <dbReference type="SAM" id="Phobius"/>
    </source>
</evidence>
<dbReference type="Gene3D" id="1.10.10.1320">
    <property type="entry name" value="Anti-sigma factor, zinc-finger domain"/>
    <property type="match status" value="1"/>
</dbReference>
<evidence type="ECO:0000313" key="14">
    <source>
        <dbReference type="EMBL" id="KAA6431275.1"/>
    </source>
</evidence>
<keyword evidence="7 12" id="KW-0472">Membrane</keyword>
<dbReference type="Proteomes" id="UP000323221">
    <property type="component" value="Unassembled WGS sequence"/>
</dbReference>
<name>A0A5M8Q5U8_9MICO</name>
<evidence type="ECO:0000313" key="15">
    <source>
        <dbReference type="Proteomes" id="UP000323221"/>
    </source>
</evidence>
<dbReference type="RefSeq" id="WP_146357519.1">
    <property type="nucleotide sequence ID" value="NZ_VOIR01000016.1"/>
</dbReference>
<evidence type="ECO:0000256" key="7">
    <source>
        <dbReference type="ARBA" id="ARBA00023136"/>
    </source>
</evidence>
<feature type="region of interest" description="Disordered" evidence="11">
    <location>
        <begin position="74"/>
        <end position="121"/>
    </location>
</feature>
<keyword evidence="8" id="KW-0804">Transcription</keyword>
<evidence type="ECO:0000256" key="10">
    <source>
        <dbReference type="ARBA" id="ARBA00030803"/>
    </source>
</evidence>
<reference evidence="14 15" key="1">
    <citation type="submission" date="2019-08" db="EMBL/GenBank/DDBJ databases">
        <title>Agrococcus lahaulensis sp. nov., isolated from a cold desert of the Indian Himalayas.</title>
        <authorList>
            <person name="Qu J.H."/>
        </authorList>
    </citation>
    <scope>NUCLEOTIDE SEQUENCE [LARGE SCALE GENOMIC DNA]</scope>
    <source>
        <strain evidence="14 15">NS18</strain>
    </source>
</reference>
<dbReference type="Pfam" id="PF10099">
    <property type="entry name" value="RskA_C"/>
    <property type="match status" value="1"/>
</dbReference>
<dbReference type="GO" id="GO:0005886">
    <property type="term" value="C:plasma membrane"/>
    <property type="evidence" value="ECO:0007669"/>
    <property type="project" value="UniProtKB-SubCell"/>
</dbReference>
<keyword evidence="15" id="KW-1185">Reference proteome</keyword>
<evidence type="ECO:0000256" key="6">
    <source>
        <dbReference type="ARBA" id="ARBA00023015"/>
    </source>
</evidence>
<evidence type="ECO:0000256" key="5">
    <source>
        <dbReference type="ARBA" id="ARBA00022989"/>
    </source>
</evidence>
<accession>A0A5M8Q5U8</accession>
<dbReference type="PANTHER" id="PTHR37461:SF1">
    <property type="entry name" value="ANTI-SIGMA-K FACTOR RSKA"/>
    <property type="match status" value="1"/>
</dbReference>
<feature type="compositionally biased region" description="Low complexity" evidence="11">
    <location>
        <begin position="75"/>
        <end position="110"/>
    </location>
</feature>
<keyword evidence="4 12" id="KW-0812">Transmembrane</keyword>
<dbReference type="AlphaFoldDB" id="A0A5M8Q5U8"/>
<dbReference type="OrthoDB" id="153510at2"/>
<gene>
    <name evidence="14" type="ORF">FQ330_10930</name>
</gene>
<evidence type="ECO:0000256" key="8">
    <source>
        <dbReference type="ARBA" id="ARBA00023163"/>
    </source>
</evidence>
<dbReference type="GO" id="GO:0006417">
    <property type="term" value="P:regulation of translation"/>
    <property type="evidence" value="ECO:0007669"/>
    <property type="project" value="TreeGrafter"/>
</dbReference>
<comment type="caution">
    <text evidence="14">The sequence shown here is derived from an EMBL/GenBank/DDBJ whole genome shotgun (WGS) entry which is preliminary data.</text>
</comment>
<dbReference type="InterPro" id="IPR018764">
    <property type="entry name" value="RskA_C"/>
</dbReference>
<keyword evidence="3" id="KW-1003">Cell membrane</keyword>
<proteinExistence type="predicted"/>
<dbReference type="EMBL" id="VOIR01000016">
    <property type="protein sequence ID" value="KAA6431275.1"/>
    <property type="molecule type" value="Genomic_DNA"/>
</dbReference>
<dbReference type="InterPro" id="IPR051474">
    <property type="entry name" value="Anti-sigma-K/W_factor"/>
</dbReference>
<evidence type="ECO:0000256" key="4">
    <source>
        <dbReference type="ARBA" id="ARBA00022692"/>
    </source>
</evidence>
<evidence type="ECO:0000259" key="13">
    <source>
        <dbReference type="Pfam" id="PF10099"/>
    </source>
</evidence>
<evidence type="ECO:0000256" key="9">
    <source>
        <dbReference type="ARBA" id="ARBA00029829"/>
    </source>
</evidence>
<keyword evidence="5 12" id="KW-1133">Transmembrane helix</keyword>
<evidence type="ECO:0000256" key="3">
    <source>
        <dbReference type="ARBA" id="ARBA00022475"/>
    </source>
</evidence>
<evidence type="ECO:0000256" key="2">
    <source>
        <dbReference type="ARBA" id="ARBA00004236"/>
    </source>
</evidence>
<feature type="transmembrane region" description="Helical" evidence="12">
    <location>
        <begin position="133"/>
        <end position="151"/>
    </location>
</feature>
<feature type="domain" description="Anti-sigma K factor RskA C-terminal" evidence="13">
    <location>
        <begin position="136"/>
        <end position="267"/>
    </location>
</feature>
<keyword evidence="6" id="KW-0805">Transcription regulation</keyword>